<dbReference type="Proteomes" id="UP000253664">
    <property type="component" value="Unassembled WGS sequence"/>
</dbReference>
<dbReference type="Gene3D" id="1.25.10.10">
    <property type="entry name" value="Leucine-rich Repeat Variant"/>
    <property type="match status" value="1"/>
</dbReference>
<name>A0A367L100_9HYPO</name>
<dbReference type="SUPFAM" id="SSF48371">
    <property type="entry name" value="ARM repeat"/>
    <property type="match status" value="1"/>
</dbReference>
<dbReference type="FunFam" id="1.25.10.10:FF:000326">
    <property type="entry name" value="V-type proton ATPase subunit H"/>
    <property type="match status" value="1"/>
</dbReference>
<evidence type="ECO:0000256" key="7">
    <source>
        <dbReference type="ARBA" id="ARBA00022781"/>
    </source>
</evidence>
<sequence>MQRDLIALTVIHVVGFWFQLVAARRADDGWFLGAPNDERVSLGSSYSGYELMRHTGRPRIFVPSHVWRSCSISQESLPPCSTVPSPPYQRSPPSSKAVVMSLEPPTYLASLQSNIRQRPIPWDGAVRAGTLSEEQYNKIRDVDKAKTLEERRKLVEDDIDSYRLLFVGGPGRPSILETAAKHANVVQFILVLLTDLVKAVPSLANALLDNPDPYQHFLPLLRSTAPEDPVPLLAAHALTDLVSLARDESTATRQALPVILSYLAGLAKSSDAGLQDISVQECSSLLYGHVSRQQFWKQRSETVAPLIAILQAAAGIDANENASANLWSGTSTVRTAGFDGSFGGGVGLQLLYHVLLVMWQLSFEADDIGDELNDEYDIVPLYTHLLRLSPKEKTTRLMLSTLYNLLQKNQKTLLPTAVLARLPAILDNLSSRHLTDPDLLEELESLKALLDEYTKTKTTLDEYVAEVQSGHLRWSPPHRNQTFWMENARKILESENGEIPRRLADIMQKPWDNDKQVLAIACNDIGCLVKEVPEKRHQLEKLGLKRRVMELMQSDDENVRWESLRALGGWLKYSFEQRFSSRTSTGRHHNDMEMKKKKDYIGSDTGPDATMQGTGFSISYMHTIYTGMSYIYSPLKMQAGMKSLLQTAACRARASVVPARCRIVTTRGFASSGGGQIKTPLYDFHVSRGATMVEYAGYSLPAVYKGSTLSQSHLFTRNEASLFDVSHMVQHIISGPQAVNFLEMVTPSTWGAMPLMKGKLTTLLWRNGGIVDDAVITRLTDDKFYAVTNGGCREKDMKYLKAELEAFPGRKSVDWRVLQGKALVALQGPGAEKILGDALYPDEEGKAPIDLESFYFCGAAWARLKLADGSASPYKILITRGGYTGEDGFELSFGFGDDSSSSNVAASVVEAMLQKAGPERLQPAGLGARDSLRLEAGMCLYGQDLDDTTTPVEAGLRFVVSRGRAGGFHGAEVIMPSLKPPSKGGAGVSRRRVGLIIQGAAPARAGTKLWSQGRQVGTVTSGMPSPSLQKNIAMAYVENGFHKIDTELEAIVRGKKLVADVVEMPFVTTHHYKAPKVPRENDGESFEDGREVGGHQGGKERRQLQILGR</sequence>
<dbReference type="InterPro" id="IPR011987">
    <property type="entry name" value="ATPase_V1-cplx_hsu_C"/>
</dbReference>
<evidence type="ECO:0000313" key="16">
    <source>
        <dbReference type="Proteomes" id="UP000253664"/>
    </source>
</evidence>
<evidence type="ECO:0000256" key="4">
    <source>
        <dbReference type="ARBA" id="ARBA00022448"/>
    </source>
</evidence>
<dbReference type="NCBIfam" id="TIGR00528">
    <property type="entry name" value="gcvT"/>
    <property type="match status" value="1"/>
</dbReference>
<dbReference type="InterPro" id="IPR038497">
    <property type="entry name" value="ATPase_V1-cplx_hsu_C_sf"/>
</dbReference>
<comment type="catalytic activity">
    <reaction evidence="10">
        <text>N(6)-[(R)-S(8)-aminomethyldihydrolipoyl]-L-lysyl-[protein] + (6S)-5,6,7,8-tetrahydrofolate = N(6)-[(R)-dihydrolipoyl]-L-lysyl-[protein] + (6R)-5,10-methylene-5,6,7,8-tetrahydrofolate + NH4(+)</text>
        <dbReference type="Rhea" id="RHEA:16945"/>
        <dbReference type="Rhea" id="RHEA-COMP:10475"/>
        <dbReference type="Rhea" id="RHEA-COMP:10492"/>
        <dbReference type="ChEBI" id="CHEBI:15636"/>
        <dbReference type="ChEBI" id="CHEBI:28938"/>
        <dbReference type="ChEBI" id="CHEBI:57453"/>
        <dbReference type="ChEBI" id="CHEBI:83100"/>
        <dbReference type="ChEBI" id="CHEBI:83143"/>
        <dbReference type="EC" id="2.1.2.10"/>
    </reaction>
</comment>
<feature type="domain" description="GCVT N-terminal" evidence="12">
    <location>
        <begin position="681"/>
        <end position="961"/>
    </location>
</feature>
<dbReference type="Gene3D" id="3.30.1360.120">
    <property type="entry name" value="Probable tRNA modification gtpase trme, domain 1"/>
    <property type="match status" value="1"/>
</dbReference>
<dbReference type="InterPro" id="IPR006222">
    <property type="entry name" value="GCVT_N"/>
</dbReference>
<dbReference type="EC" id="2.1.2.10" evidence="3"/>
<dbReference type="InterPro" id="IPR028896">
    <property type="entry name" value="GcvT/YgfZ/DmdA"/>
</dbReference>
<dbReference type="STRING" id="1330021.A0A367L100"/>
<keyword evidence="8" id="KW-0406">Ion transport</keyword>
<evidence type="ECO:0000313" key="15">
    <source>
        <dbReference type="EMBL" id="RCI07892.1"/>
    </source>
</evidence>
<dbReference type="GO" id="GO:0005739">
    <property type="term" value="C:mitochondrion"/>
    <property type="evidence" value="ECO:0007669"/>
    <property type="project" value="TreeGrafter"/>
</dbReference>
<dbReference type="Gene3D" id="3.30.70.1400">
    <property type="entry name" value="Aminomethyltransferase beta-barrel domains"/>
    <property type="match status" value="1"/>
</dbReference>
<dbReference type="PANTHER" id="PTHR43757">
    <property type="entry name" value="AMINOMETHYLTRANSFERASE"/>
    <property type="match status" value="1"/>
</dbReference>
<evidence type="ECO:0000256" key="10">
    <source>
        <dbReference type="ARBA" id="ARBA00047665"/>
    </source>
</evidence>
<evidence type="ECO:0000259" key="12">
    <source>
        <dbReference type="Pfam" id="PF01571"/>
    </source>
</evidence>
<protein>
    <recommendedName>
        <fullName evidence="3">aminomethyltransferase</fullName>
        <ecNumber evidence="3">2.1.2.10</ecNumber>
    </recommendedName>
    <alternativeName>
        <fullName evidence="9">Glycine cleavage system T protein</fullName>
    </alternativeName>
</protein>
<dbReference type="SUPFAM" id="SSF101790">
    <property type="entry name" value="Aminomethyltransferase beta-barrel domain"/>
    <property type="match status" value="1"/>
</dbReference>
<evidence type="ECO:0000256" key="3">
    <source>
        <dbReference type="ARBA" id="ARBA00012616"/>
    </source>
</evidence>
<feature type="compositionally biased region" description="Basic and acidic residues" evidence="11">
    <location>
        <begin position="1077"/>
        <end position="1103"/>
    </location>
</feature>
<comment type="similarity">
    <text evidence="1">Belongs to the GcvT family.</text>
</comment>
<keyword evidence="7" id="KW-0375">Hydrogen ion transport</keyword>
<organism evidence="15 16">
    <name type="scientific">Ophiocordyceps polyrhachis-furcata BCC 54312</name>
    <dbReference type="NCBI Taxonomy" id="1330021"/>
    <lineage>
        <taxon>Eukaryota</taxon>
        <taxon>Fungi</taxon>
        <taxon>Dikarya</taxon>
        <taxon>Ascomycota</taxon>
        <taxon>Pezizomycotina</taxon>
        <taxon>Sordariomycetes</taxon>
        <taxon>Hypocreomycetidae</taxon>
        <taxon>Hypocreales</taxon>
        <taxon>Ophiocordycipitaceae</taxon>
        <taxon>Ophiocordyceps</taxon>
    </lineage>
</organism>
<dbReference type="EMBL" id="LKCN02000023">
    <property type="protein sequence ID" value="RCI07892.1"/>
    <property type="molecule type" value="Genomic_DNA"/>
</dbReference>
<dbReference type="InterPro" id="IPR029043">
    <property type="entry name" value="GcvT/YgfZ_C"/>
</dbReference>
<proteinExistence type="inferred from homology"/>
<evidence type="ECO:0000256" key="5">
    <source>
        <dbReference type="ARBA" id="ARBA00022576"/>
    </source>
</evidence>
<dbReference type="Gene3D" id="2.40.30.110">
    <property type="entry name" value="Aminomethyltransferase beta-barrel domains"/>
    <property type="match status" value="1"/>
</dbReference>
<dbReference type="Pfam" id="PF01571">
    <property type="entry name" value="GCV_T"/>
    <property type="match status" value="1"/>
</dbReference>
<gene>
    <name evidence="15" type="ORF">L249_5853</name>
</gene>
<dbReference type="GO" id="GO:0008483">
    <property type="term" value="F:transaminase activity"/>
    <property type="evidence" value="ECO:0007669"/>
    <property type="project" value="UniProtKB-KW"/>
</dbReference>
<dbReference type="GO" id="GO:0004047">
    <property type="term" value="F:aminomethyltransferase activity"/>
    <property type="evidence" value="ECO:0007669"/>
    <property type="project" value="UniProtKB-EC"/>
</dbReference>
<evidence type="ECO:0000256" key="9">
    <source>
        <dbReference type="ARBA" id="ARBA00031395"/>
    </source>
</evidence>
<dbReference type="GO" id="GO:0046961">
    <property type="term" value="F:proton-transporting ATPase activity, rotational mechanism"/>
    <property type="evidence" value="ECO:0007669"/>
    <property type="project" value="InterPro"/>
</dbReference>
<feature type="region of interest" description="Disordered" evidence="11">
    <location>
        <begin position="1075"/>
        <end position="1109"/>
    </location>
</feature>
<dbReference type="InterPro" id="IPR027266">
    <property type="entry name" value="TrmE/GcvT-like"/>
</dbReference>
<dbReference type="InterPro" id="IPR011989">
    <property type="entry name" value="ARM-like"/>
</dbReference>
<dbReference type="InterPro" id="IPR016024">
    <property type="entry name" value="ARM-type_fold"/>
</dbReference>
<evidence type="ECO:0000259" key="14">
    <source>
        <dbReference type="Pfam" id="PF11698"/>
    </source>
</evidence>
<evidence type="ECO:0000256" key="8">
    <source>
        <dbReference type="ARBA" id="ARBA00023065"/>
    </source>
</evidence>
<evidence type="ECO:0000259" key="13">
    <source>
        <dbReference type="Pfam" id="PF08669"/>
    </source>
</evidence>
<dbReference type="AlphaFoldDB" id="A0A367L100"/>
<comment type="caution">
    <text evidence="15">The sequence shown here is derived from an EMBL/GenBank/DDBJ whole genome shotgun (WGS) entry which is preliminary data.</text>
</comment>
<dbReference type="GO" id="GO:0005960">
    <property type="term" value="C:glycine cleavage complex"/>
    <property type="evidence" value="ECO:0007669"/>
    <property type="project" value="InterPro"/>
</dbReference>
<accession>A0A367L100</accession>
<dbReference type="GO" id="GO:0000221">
    <property type="term" value="C:vacuolar proton-transporting V-type ATPase, V1 domain"/>
    <property type="evidence" value="ECO:0007669"/>
    <property type="project" value="InterPro"/>
</dbReference>
<feature type="domain" description="Aminomethyltransferase C-terminal" evidence="13">
    <location>
        <begin position="990"/>
        <end position="1067"/>
    </location>
</feature>
<dbReference type="SUPFAM" id="SSF103025">
    <property type="entry name" value="Folate-binding domain"/>
    <property type="match status" value="1"/>
</dbReference>
<dbReference type="Gene3D" id="4.10.1250.10">
    <property type="entry name" value="Aminomethyltransferase fragment"/>
    <property type="match status" value="1"/>
</dbReference>
<dbReference type="GO" id="GO:0006546">
    <property type="term" value="P:glycine catabolic process"/>
    <property type="evidence" value="ECO:0007669"/>
    <property type="project" value="InterPro"/>
</dbReference>
<keyword evidence="6" id="KW-0808">Transferase</keyword>
<evidence type="ECO:0000256" key="2">
    <source>
        <dbReference type="ARBA" id="ARBA00008613"/>
    </source>
</evidence>
<dbReference type="Pfam" id="PF11698">
    <property type="entry name" value="V-ATPase_H_C"/>
    <property type="match status" value="1"/>
</dbReference>
<evidence type="ECO:0000256" key="11">
    <source>
        <dbReference type="SAM" id="MobiDB-lite"/>
    </source>
</evidence>
<dbReference type="PANTHER" id="PTHR43757:SF2">
    <property type="entry name" value="AMINOMETHYLTRANSFERASE, MITOCHONDRIAL"/>
    <property type="match status" value="1"/>
</dbReference>
<dbReference type="InterPro" id="IPR013977">
    <property type="entry name" value="GcvT_C"/>
</dbReference>
<dbReference type="FunFam" id="2.40.30.110:FF:000003">
    <property type="entry name" value="Aminomethyltransferase"/>
    <property type="match status" value="1"/>
</dbReference>
<dbReference type="Pfam" id="PF08669">
    <property type="entry name" value="GCV_T_C"/>
    <property type="match status" value="1"/>
</dbReference>
<dbReference type="Pfam" id="PF03224">
    <property type="entry name" value="V-ATPase_H_N"/>
    <property type="match status" value="1"/>
</dbReference>
<reference evidence="15 16" key="1">
    <citation type="journal article" date="2015" name="BMC Genomics">
        <title>Insights from the genome of Ophiocordyceps polyrhachis-furcata to pathogenicity and host specificity in insect fungi.</title>
        <authorList>
            <person name="Wichadakul D."/>
            <person name="Kobmoo N."/>
            <person name="Ingsriswang S."/>
            <person name="Tangphatsornruang S."/>
            <person name="Chantasingh D."/>
            <person name="Luangsa-ard J.J."/>
            <person name="Eurwilaichitr L."/>
        </authorList>
    </citation>
    <scope>NUCLEOTIDE SEQUENCE [LARGE SCALE GENOMIC DNA]</scope>
    <source>
        <strain evidence="15 16">BCC 54312</strain>
    </source>
</reference>
<dbReference type="FunFam" id="3.30.70.1400:FF:000001">
    <property type="entry name" value="Aminomethyltransferase"/>
    <property type="match status" value="1"/>
</dbReference>
<dbReference type="InterPro" id="IPR006223">
    <property type="entry name" value="GcvT"/>
</dbReference>
<comment type="similarity">
    <text evidence="2">Belongs to the V-ATPase H subunit family.</text>
</comment>
<keyword evidence="4" id="KW-0813">Transport</keyword>
<dbReference type="FunFam" id="1.25.40.150:FF:000002">
    <property type="entry name" value="V-type proton ATPase subunit H"/>
    <property type="match status" value="1"/>
</dbReference>
<feature type="domain" description="ATPase V1 complex subunit H C-terminal" evidence="14">
    <location>
        <begin position="458"/>
        <end position="575"/>
    </location>
</feature>
<dbReference type="OrthoDB" id="10263554at2759"/>
<keyword evidence="5" id="KW-0032">Aminotransferase</keyword>
<dbReference type="Gene3D" id="1.25.40.150">
    <property type="entry name" value="V-type ATPase, subunit H, C-terminal domain"/>
    <property type="match status" value="1"/>
</dbReference>
<dbReference type="InterPro" id="IPR004908">
    <property type="entry name" value="ATPase_V1-cplx_hsu"/>
</dbReference>
<keyword evidence="16" id="KW-1185">Reference proteome</keyword>
<evidence type="ECO:0000256" key="1">
    <source>
        <dbReference type="ARBA" id="ARBA00008609"/>
    </source>
</evidence>
<evidence type="ECO:0000256" key="6">
    <source>
        <dbReference type="ARBA" id="ARBA00022679"/>
    </source>
</evidence>